<dbReference type="Proteomes" id="UP000627781">
    <property type="component" value="Unassembled WGS sequence"/>
</dbReference>
<dbReference type="SUPFAM" id="SSF48452">
    <property type="entry name" value="TPR-like"/>
    <property type="match status" value="1"/>
</dbReference>
<evidence type="ECO:0000313" key="2">
    <source>
        <dbReference type="EMBL" id="MBD7910078.1"/>
    </source>
</evidence>
<dbReference type="InterPro" id="IPR011990">
    <property type="entry name" value="TPR-like_helical_dom_sf"/>
</dbReference>
<dbReference type="Gene3D" id="1.25.40.10">
    <property type="entry name" value="Tetratricopeptide repeat domain"/>
    <property type="match status" value="1"/>
</dbReference>
<evidence type="ECO:0000256" key="1">
    <source>
        <dbReference type="PROSITE-ProRule" id="PRU00339"/>
    </source>
</evidence>
<evidence type="ECO:0000313" key="3">
    <source>
        <dbReference type="Proteomes" id="UP000627781"/>
    </source>
</evidence>
<name>A0ABR8PPI7_9CLOT</name>
<dbReference type="PROSITE" id="PS50005">
    <property type="entry name" value="TPR"/>
    <property type="match status" value="2"/>
</dbReference>
<keyword evidence="3" id="KW-1185">Reference proteome</keyword>
<proteinExistence type="predicted"/>
<dbReference type="EMBL" id="JACSRA010000002">
    <property type="protein sequence ID" value="MBD7910078.1"/>
    <property type="molecule type" value="Genomic_DNA"/>
</dbReference>
<accession>A0ABR8PPI7</accession>
<protein>
    <submittedName>
        <fullName evidence="2">Tetratricopeptide repeat protein</fullName>
    </submittedName>
</protein>
<comment type="caution">
    <text evidence="2">The sequence shown here is derived from an EMBL/GenBank/DDBJ whole genome shotgun (WGS) entry which is preliminary data.</text>
</comment>
<feature type="repeat" description="TPR" evidence="1">
    <location>
        <begin position="284"/>
        <end position="317"/>
    </location>
</feature>
<dbReference type="RefSeq" id="WP_143314430.1">
    <property type="nucleotide sequence ID" value="NZ_JACSRA010000002.1"/>
</dbReference>
<reference evidence="2 3" key="1">
    <citation type="submission" date="2020-08" db="EMBL/GenBank/DDBJ databases">
        <title>A Genomic Blueprint of the Chicken Gut Microbiome.</title>
        <authorList>
            <person name="Gilroy R."/>
            <person name="Ravi A."/>
            <person name="Getino M."/>
            <person name="Pursley I."/>
            <person name="Horton D.L."/>
            <person name="Alikhan N.-F."/>
            <person name="Baker D."/>
            <person name="Gharbi K."/>
            <person name="Hall N."/>
            <person name="Watson M."/>
            <person name="Adriaenssens E.M."/>
            <person name="Foster-Nyarko E."/>
            <person name="Jarju S."/>
            <person name="Secka A."/>
            <person name="Antonio M."/>
            <person name="Oren A."/>
            <person name="Chaudhuri R."/>
            <person name="La Ragione R.M."/>
            <person name="Hildebrand F."/>
            <person name="Pallen M.J."/>
        </authorList>
    </citation>
    <scope>NUCLEOTIDE SEQUENCE [LARGE SCALE GENOMIC DNA]</scope>
    <source>
        <strain evidence="2 3">Sa3CVN1</strain>
    </source>
</reference>
<keyword evidence="1" id="KW-0802">TPR repeat</keyword>
<organism evidence="2 3">
    <name type="scientific">Clostridium cibarium</name>
    <dbReference type="NCBI Taxonomy" id="2762247"/>
    <lineage>
        <taxon>Bacteria</taxon>
        <taxon>Bacillati</taxon>
        <taxon>Bacillota</taxon>
        <taxon>Clostridia</taxon>
        <taxon>Eubacteriales</taxon>
        <taxon>Clostridiaceae</taxon>
        <taxon>Clostridium</taxon>
    </lineage>
</organism>
<feature type="repeat" description="TPR" evidence="1">
    <location>
        <begin position="250"/>
        <end position="283"/>
    </location>
</feature>
<dbReference type="InterPro" id="IPR019734">
    <property type="entry name" value="TPR_rpt"/>
</dbReference>
<gene>
    <name evidence="2" type="ORF">H9661_01800</name>
</gene>
<dbReference type="Pfam" id="PF13181">
    <property type="entry name" value="TPR_8"/>
    <property type="match status" value="1"/>
</dbReference>
<dbReference type="SMART" id="SM00028">
    <property type="entry name" value="TPR"/>
    <property type="match status" value="3"/>
</dbReference>
<sequence>MDYKTVFKDKLNKLLFLEVDWEGFKNSTNISKKISLKTKDLYVPISSKYITSNVNDEIKISNLPIYYFIEGMLIALGADENLIYSEDYIIVLNNIKESEECGRSLVTNRIKENDLVEAYLLVRGLYLASGNEEYYKKLLLIGEAIREGDSAFEEILLQDIEEGKGEFPNLSEPYLYNALILKAKGDYRGAKVDINEYVNKGGEVSEDIKVIMNDIENVTSYEKAIDMLDESPEKSIGIFLSLIDNFEKNPLLYYYLAVAYRKIENYEKAIYYLNESLDIESGILEVVNELGVNYACIGDFEQAIKYFKKGFEASRDIEICTNIVMCYLNLGNEREAKLHLDIARKLNPEDEIVQQIDRMLAK</sequence>